<gene>
    <name evidence="1" type="ORF">ONZ51_g10840</name>
</gene>
<dbReference type="EMBL" id="JAPEVG010000458">
    <property type="protein sequence ID" value="KAJ8462541.1"/>
    <property type="molecule type" value="Genomic_DNA"/>
</dbReference>
<protein>
    <submittedName>
        <fullName evidence="1">Uncharacterized protein</fullName>
    </submittedName>
</protein>
<organism evidence="1 2">
    <name type="scientific">Trametes cubensis</name>
    <dbReference type="NCBI Taxonomy" id="1111947"/>
    <lineage>
        <taxon>Eukaryota</taxon>
        <taxon>Fungi</taxon>
        <taxon>Dikarya</taxon>
        <taxon>Basidiomycota</taxon>
        <taxon>Agaricomycotina</taxon>
        <taxon>Agaricomycetes</taxon>
        <taxon>Polyporales</taxon>
        <taxon>Polyporaceae</taxon>
        <taxon>Trametes</taxon>
    </lineage>
</organism>
<sequence>MSRLKHCVFDATDVGTPKVCMALARATARTLRTIVFFPVKEGRWPDDSDPSVFDDFHPDFPELTSVTLVLYDSLPPTWFAFFQHLLTSRSEHIRDLSICDYYLLTLKTLFPNPGAWSALKELTITMEKTGISLVDLPHAPSLRKLTLDTGVTTEIPDSIPEHLFPNLAYLACPYQLLPLFLPANARKQRPIRTVRLNRAYFDPNGEAKDSFTPAHIPDWDDVRVALASLPRSAGPVVNLAFYCEWFDAETFPSEIVDNVKTLEQLVIVLHYDPEDAEHLLHFGERLFAHMPRLHSFYLSDAPIKAGDVMCTFDFALRNSREERWLTEWARHTSALTEVALTTERGWRRLEDGWTIGWYF</sequence>
<name>A0AAD7X6B0_9APHY</name>
<comment type="caution">
    <text evidence="1">The sequence shown here is derived from an EMBL/GenBank/DDBJ whole genome shotgun (WGS) entry which is preliminary data.</text>
</comment>
<keyword evidence="2" id="KW-1185">Reference proteome</keyword>
<dbReference type="AlphaFoldDB" id="A0AAD7X6B0"/>
<accession>A0AAD7X6B0</accession>
<evidence type="ECO:0000313" key="2">
    <source>
        <dbReference type="Proteomes" id="UP001215151"/>
    </source>
</evidence>
<proteinExistence type="predicted"/>
<dbReference type="Proteomes" id="UP001215151">
    <property type="component" value="Unassembled WGS sequence"/>
</dbReference>
<reference evidence="1" key="1">
    <citation type="submission" date="2022-11" db="EMBL/GenBank/DDBJ databases">
        <title>Genome Sequence of Cubamyces cubensis.</title>
        <authorList>
            <person name="Buettner E."/>
        </authorList>
    </citation>
    <scope>NUCLEOTIDE SEQUENCE</scope>
    <source>
        <strain evidence="1">MPL-01</strain>
    </source>
</reference>
<evidence type="ECO:0000313" key="1">
    <source>
        <dbReference type="EMBL" id="KAJ8462541.1"/>
    </source>
</evidence>